<feature type="region of interest" description="Disordered" evidence="1">
    <location>
        <begin position="1346"/>
        <end position="1370"/>
    </location>
</feature>
<dbReference type="OrthoDB" id="439808at2759"/>
<name>A0A813GHS9_POLGL</name>
<dbReference type="Proteomes" id="UP000654075">
    <property type="component" value="Unassembled WGS sequence"/>
</dbReference>
<dbReference type="InterPro" id="IPR035979">
    <property type="entry name" value="RBD_domain_sf"/>
</dbReference>
<comment type="caution">
    <text evidence="3">The sequence shown here is derived from an EMBL/GenBank/DDBJ whole genome shotgun (WGS) entry which is preliminary data.</text>
</comment>
<evidence type="ECO:0000313" key="4">
    <source>
        <dbReference type="Proteomes" id="UP000654075"/>
    </source>
</evidence>
<dbReference type="GO" id="GO:0003676">
    <property type="term" value="F:nucleic acid binding"/>
    <property type="evidence" value="ECO:0007669"/>
    <property type="project" value="InterPro"/>
</dbReference>
<dbReference type="Pfam" id="PF04059">
    <property type="entry name" value="RRM_2"/>
    <property type="match status" value="1"/>
</dbReference>
<feature type="region of interest" description="Disordered" evidence="1">
    <location>
        <begin position="4137"/>
        <end position="4166"/>
    </location>
</feature>
<evidence type="ECO:0000256" key="1">
    <source>
        <dbReference type="SAM" id="MobiDB-lite"/>
    </source>
</evidence>
<feature type="domain" description="Mei2-like C-terminal RNA recognition motif" evidence="2">
    <location>
        <begin position="4172"/>
        <end position="4248"/>
    </location>
</feature>
<feature type="non-terminal residue" evidence="3">
    <location>
        <position position="1"/>
    </location>
</feature>
<evidence type="ECO:0000259" key="2">
    <source>
        <dbReference type="Pfam" id="PF04059"/>
    </source>
</evidence>
<sequence length="4248" mass="460150">ASMMSMNSFTPDCMLSTMEPHRRAFFHSHSGLGPSYPLVVSSQLPTQTSADGTIKDLTILQISGQMDSDFALPASYTALLADILRRKLSISNTILDASHGGKPLQQIATAPCGAPLDMEKRHSDLMSGPLNAPCRDWRLLCKRALPSGGCPLSNFIAGPHPGQCLQISDNFQNIRSRVSLGCQVPLHPRIAYNSGHERAIPDARLAVHSPSRTVAAPVSRLAPLMQCTLVGVPDMSMLALCGVSARWPGGTCRIHCMSFNISDLPSRPFRNLPKLCLQDHARTGTHIGRDAVAVAERGAAMACKGPLVLGCSADDGPLLVSVGLSKRFTRCRLSSAGSSLQSSLSWVLPAASSCCQIAAAQREAKSSPHAILAGGDFFASLDHLALQPFAHTHCRLSLPTAGPQVHRLFAVSLPPRPQMHNSSIDEKQTWQLLPHRHIQRNEGCIIGTVELTVQSCLPLSCSYTTFSLGHFVTAMRCTSQSNKCCSVRKARIAAIDACSCELLRHPVVARTLRHFRSSSINLWLAHRDRQTVRPCQCSSTIEASSTESHMRQSLEPGQTGLLQTCKSRRWLTGAPDLCVLSTLSEALSDVLASGNPDGRFQTMSHGRLMAPETITIQIPFPSFLRSRDMFAETRCRGLSIPTSSSQPPAGPRLTAGSMPQGTARTQGQLTMTLQNEAPDFAGALLNAILALRMGTLAVVPLPSARSAEHCSTVVCLKSDGSHLEVTLRRMTSWAGTFDGCMHTPCVPEAASAHSLSALAADILALVPKCAQRLTPSSPLGTARFKLALMDTVAASAPGFISASCGLFARHAVPTMWQADRHPQTRQVDNEFCTGVFNLSAAQNRRISFSVAKVVSESKFPSTGARTLKMLALHARGGLAALVLLGTPRQFDRCGIVTIECAKLLTSSRWFRQGPVQSFCDELTGTRGHHACSVQLGLHQRTGSSEPVPVFDSDEVHTGVDQPSAFAQPSVHMVPTLDAAALADRSAVLARQSARASYGAVDDSPLLESGGSASRFTTRCTLSFSSSNLDSSWSVVLLCASSCHNIFVGERCSAQSGPHLILAGGNMLANLDHLAPKSHAARGFVPWKSLQLHSLLTRSSCHMGPHLGNSAVIIQAPEHGLPLAEDGHCRAVAAPVSHLSAPIQFTLVAIPNMSILALSGVSASWPRGTCRIHCSLSFNISGLLWRPCLNLPIGAVRKARIAAIDACSCELLRHPVVARTLRHFRSSSINLWLAHRDRQTVRPCQCSSTIEASSTESHMRQSLEPGQTGLLQTCKSRRWLTGAPDLCVLSTLSEALSDVLASGNPDGRFQTMSHGRLMAPETITIQIPFPSFLRSRDMFAETRCRGLSIPTSSSQPSAGPRLTAGSMPQGTARTQGQLTMTLQNEAPDFAGALLNANLALRMGTLAVVPLPSARSAEHCSTVVCLKSDGSHLEVTLRRMTSWAGTFDGCMHTPCVPEAASAHSLSALAADILALVPKCAQRLTPSSPLGTARFKLALMDTVAASAPGFISASCGLFARHAVPTMWQADRHPQTRQVDNEFCTGVFNLSAAQNRRISFSVAKVVSESKFPSTGARTLKMLALHARGGLAALVLLGTPRQFDRCGIVTIECAKLLTSSRWFRQGPVQSFCDELTGTRGHHACSVQLGLHQRTGSSEPVPVFDSDEVHTGVDQPSAFAQPSVHMVPTLDAAALADRSAVLARQSARASYGAVDDSPLLESGGSASRFTTRCTLSFSSSNLDSSWSVVLLCASSCHNIFVGERCSAQSGPHLILAGGNMLANLDHLAPKSHAARGFVPWKSLQLHSLLTRSSCHMGPHLGNSAVIIQAPEHGLPLAEDGHCRAVAAPVSHLSAPIQFTLVAIPNMSILALSGVSASWPRGTCRIHCSLSFNISGLLWRPCLNLPIGAVRKARIAAIDACSCELLRHPVVARTLRHFRSSSINLWLAHRDRQTVRPCQCSSTIEASSTESHMQQSLEPGQTLLLHTCKSRRWLTGAPDLHALAGLYDAISDAALLCPSVGLADALRRHQQIQFTTVCVTLTQDRQILASGNPDGRFQTMSHHRLLAPETILIRIPSPSFLRSRDMLAETRLHHRHCRAYRPICPAIVKQPPHPVVARTLRHFRSSSINLWLAHRDRQTVRPCQCSSTIEASSTESHMRQSLEPGQTLLLHTCKSRRWLTGAPDLCVLSTLSEALSDVLASGNPDGRFQTMSHGRLLAPETITIRIPSPSFLRSRDMLAETRCRSLSMPKSCSQPPAGPRLTAGSRFPELIAKQGPSTSSDFAGALLNATLPLCMGMLAIDPLPAAQFAEHGKLQRIEGCIIGTVELTVQFALPSSSSLRTFSLGHFVTAMRCTSQSNKCCSVREARIAAIDACSCELLRHPVVARTLRHFRSSSINLWLAHRDRQTVRPCQCSSTIEASSTESHMRQSLEPGQTLLLQTCKSRRTLKGRRDLHALAGHSDAISDAALLCPSVGLANPLRRHQQIQLTTVCVTLTQDRQILASGNPDGRFQTMSHHRLLVPETLTILIPHPSFQRNRAVSAERVSLGCQVPLHPRLAYNSGHEHAIPDARLAVHSPSRTVAAPVSRLAPLMQCTLVGVPDMSMLALCGVSARWPGGTCRIHCMSFNISDLPSRPCRNLPKLCLQDHARTGTHIGRDAVVVAERGAAMACKGPLVLGCSADDSAMLVSVGLSKRFTRCRLSSAGSSLESSLSCVLPAASSCRQIAAAQREAKSSPHAILAGGDFFASLDHLALQPFEHTHCRLSLPTTGLQKVPQVHRLFAVSFPLRPQMHNSPLEIQDEKQTWQLLNNRHIQRNEGCIVGTVELTVQYCLPLSCKYTTFSLGHFVTAMRCTSQSNKCCSVRKARIAVMNACSCELLRHPVVARTLRHFRSSSINLWLAHRDRQTVRPCQCSSTIEASSTESHMRQSLEPGQTLLRQTCKSRRTLKGRRDLHALAGHSDAISDAALLCPSVGLANPLRRHQQIQLTTVCVTLTQDRQILASGNPDGRFQTMSHHRLLAPETITIQIPSPSFFRSRDMFAETRCRSLSMPKICSQPPAGPRLTAGSRFPELITKQGPSTSSDFAGALLNATLPLCMGMLAIVPLPAAQFAEHGKLQRIEGCIIGTVELTVQFALPSSSSLRTFSLGHFVTAMRCTSQSNKCCSVREARIAAIDACSCELLRHPVVARTLRHFRSSSINLWLAHRDRQTVRPCQCSSTIEASSTESHMRQSLEPGQTLLLHTCKSRRWLTGAPDLCVLSTLSEALSDVLASGNPDGRFQTMSHHRLLVPETLTILIPHPSFQRNRVVSAETRYRRLSMPTSSSQPPSGHTLTALPMPQATARTEGQWISLQVHSSLTPSRPLRLQLSVSATSMHQSSSATLAASSIAVSSYKASQTLELLSHGLSQRIVACISGTETLTAAASQLSSGSARPGGFVPRHVLASRGLQSQSQASQQFSFHAAQMQACAWELPWCASAYRGLAQVRRSSISLWLAHGDRQTVGPCQCSSIMEVSCTESHTRQSLEPGQTGLLQTCKSRRWLTGAPDLCVLSTLSEAFSDVLASGNPDGRFQTMSHGRLLAPETIAIQIPFPSFLRDRISSAKEPLDSKELPDIHLPVSVWSFRPFVTIYTVPRARQSFSISGGEVRPRPQLVTKTSVTRDARMTGAPSSGKFQSQARCEHNGHFARRPAFSSMLSQRAVGTADFLTHQACLLPATSHHSSLSLDAPECLTAPSNADEGKHALLTAGSVWDKNKIGLFPLRLALSPCELARSNYTPPSPVQSTQWQNVAHHYADPCVHALHHTCLAASSKQRALYATQQFLPGLSDLNGMSHAFGGLRGWVNCGGSSVDASGSSSLTLQAMQIGKSSTLFRQIKLPASNRPRQHRLKAPSAPGSTSGMVGVRTYMFHGLIRPTQLMPGQSARRDHYGPIEDALERLRCGNAGSTFIAPLDAVLNFGMVSSSQVATLCCLNRFLSKPDAFQSVLGGWSWGFHATCSAALTLEMAASSVRALFMLDARNRCPSPVDRWDPLHSSKMESVAFDSVYPLSESVVQFRSSSPSIHFRTPWRTERRNPHEDADLNARCALFHLSSVTVDCNDAIHMNVLIKSGWDVWRGIHSVLGQPTLPRPVTGASPDKRSRVKTALVSGQELELNHHRHDRSCSEERSVAAPAGTDNAAAESPRWNGTTSLMLRNIPNRYTPEELLREFVGKGFEEAFDFFYLPIDFKTKKNKGFGFLNLRSTALSDDFCKCFHGHHPSKYRTNK</sequence>
<feature type="region of interest" description="Disordered" evidence="1">
    <location>
        <begin position="638"/>
        <end position="662"/>
    </location>
</feature>
<reference evidence="3" key="1">
    <citation type="submission" date="2021-02" db="EMBL/GenBank/DDBJ databases">
        <authorList>
            <person name="Dougan E. K."/>
            <person name="Rhodes N."/>
            <person name="Thang M."/>
            <person name="Chan C."/>
        </authorList>
    </citation>
    <scope>NUCLEOTIDE SEQUENCE</scope>
</reference>
<protein>
    <recommendedName>
        <fullName evidence="2">Mei2-like C-terminal RNA recognition motif domain-containing protein</fullName>
    </recommendedName>
</protein>
<feature type="non-terminal residue" evidence="3">
    <location>
        <position position="4248"/>
    </location>
</feature>
<dbReference type="SUPFAM" id="SSF54928">
    <property type="entry name" value="RNA-binding domain, RBD"/>
    <property type="match status" value="1"/>
</dbReference>
<gene>
    <name evidence="3" type="ORF">PGLA1383_LOCUS43467</name>
</gene>
<dbReference type="EMBL" id="CAJNNV010028988">
    <property type="protein sequence ID" value="CAE8626540.1"/>
    <property type="molecule type" value="Genomic_DNA"/>
</dbReference>
<dbReference type="InterPro" id="IPR007201">
    <property type="entry name" value="Mei2-like_Rrm_C"/>
</dbReference>
<keyword evidence="4" id="KW-1185">Reference proteome</keyword>
<accession>A0A813GHS9</accession>
<organism evidence="3 4">
    <name type="scientific">Polarella glacialis</name>
    <name type="common">Dinoflagellate</name>
    <dbReference type="NCBI Taxonomy" id="89957"/>
    <lineage>
        <taxon>Eukaryota</taxon>
        <taxon>Sar</taxon>
        <taxon>Alveolata</taxon>
        <taxon>Dinophyceae</taxon>
        <taxon>Suessiales</taxon>
        <taxon>Suessiaceae</taxon>
        <taxon>Polarella</taxon>
    </lineage>
</organism>
<evidence type="ECO:0000313" key="3">
    <source>
        <dbReference type="EMBL" id="CAE8626540.1"/>
    </source>
</evidence>
<proteinExistence type="predicted"/>